<evidence type="ECO:0000256" key="4">
    <source>
        <dbReference type="ARBA" id="ARBA00023274"/>
    </source>
</evidence>
<evidence type="ECO:0000256" key="6">
    <source>
        <dbReference type="HAMAP-Rule" id="MF_01342"/>
    </source>
</evidence>
<name>A0A2M8ET96_9BACT</name>
<dbReference type="InterPro" id="IPR036920">
    <property type="entry name" value="Ribosomal_uL16_sf"/>
</dbReference>
<keyword evidence="2 6" id="KW-0820">tRNA-binding</keyword>
<keyword evidence="6 8" id="KW-0699">rRNA-binding</keyword>
<comment type="subunit">
    <text evidence="6 8">Part of the 50S ribosomal subunit.</text>
</comment>
<evidence type="ECO:0000256" key="8">
    <source>
        <dbReference type="RuleBase" id="RU004414"/>
    </source>
</evidence>
<sequence>MLQPRKSKYQKQFRGKMKGITTRGSSLVFGNYGLKSLSRSWLTAAQIEAARKSLAHYTKRAGKIWVRIFPDKPVTAKSQGAGMGSGKGEIARYVAVVTPGRILFELAGVPKEIAQKAMKGAADKLPVKTKFISEES</sequence>
<dbReference type="PANTHER" id="PTHR12220:SF13">
    <property type="entry name" value="LARGE RIBOSOMAL SUBUNIT PROTEIN UL16M"/>
    <property type="match status" value="1"/>
</dbReference>
<keyword evidence="3 6" id="KW-0689">Ribosomal protein</keyword>
<dbReference type="GO" id="GO:0019843">
    <property type="term" value="F:rRNA binding"/>
    <property type="evidence" value="ECO:0007669"/>
    <property type="project" value="UniProtKB-UniRule"/>
</dbReference>
<accession>A0A2M8ET96</accession>
<evidence type="ECO:0000256" key="1">
    <source>
        <dbReference type="ARBA" id="ARBA00008931"/>
    </source>
</evidence>
<dbReference type="HAMAP" id="MF_01342">
    <property type="entry name" value="Ribosomal_uL16"/>
    <property type="match status" value="1"/>
</dbReference>
<protein>
    <recommendedName>
        <fullName evidence="5 6">Large ribosomal subunit protein uL16</fullName>
    </recommendedName>
</protein>
<keyword evidence="4 6" id="KW-0687">Ribonucleoprotein</keyword>
<evidence type="ECO:0000256" key="5">
    <source>
        <dbReference type="ARBA" id="ARBA00035198"/>
    </source>
</evidence>
<dbReference type="GO" id="GO:0005840">
    <property type="term" value="C:ribosome"/>
    <property type="evidence" value="ECO:0007669"/>
    <property type="project" value="UniProtKB-KW"/>
</dbReference>
<dbReference type="EMBL" id="PFSF01000015">
    <property type="protein sequence ID" value="PJC28345.1"/>
    <property type="molecule type" value="Genomic_DNA"/>
</dbReference>
<evidence type="ECO:0000256" key="2">
    <source>
        <dbReference type="ARBA" id="ARBA00022555"/>
    </source>
</evidence>
<dbReference type="Proteomes" id="UP000229816">
    <property type="component" value="Unassembled WGS sequence"/>
</dbReference>
<dbReference type="InterPro" id="IPR000114">
    <property type="entry name" value="Ribosomal_uL16_bact-type"/>
</dbReference>
<comment type="function">
    <text evidence="6 8">Binds 23S rRNA and is also seen to make contacts with the A and possibly P site tRNAs.</text>
</comment>
<comment type="similarity">
    <text evidence="1 6 7">Belongs to the universal ribosomal protein uL16 family.</text>
</comment>
<dbReference type="InterPro" id="IPR016180">
    <property type="entry name" value="Ribosomal_uL16_dom"/>
</dbReference>
<dbReference type="GO" id="GO:0003735">
    <property type="term" value="F:structural constituent of ribosome"/>
    <property type="evidence" value="ECO:0007669"/>
    <property type="project" value="InterPro"/>
</dbReference>
<dbReference type="NCBIfam" id="TIGR01164">
    <property type="entry name" value="rplP_bact"/>
    <property type="match status" value="1"/>
</dbReference>
<dbReference type="PROSITE" id="PS00586">
    <property type="entry name" value="RIBOSOMAL_L16_1"/>
    <property type="match status" value="1"/>
</dbReference>
<evidence type="ECO:0000256" key="7">
    <source>
        <dbReference type="RuleBase" id="RU004413"/>
    </source>
</evidence>
<dbReference type="GO" id="GO:0006412">
    <property type="term" value="P:translation"/>
    <property type="evidence" value="ECO:0007669"/>
    <property type="project" value="UniProtKB-UniRule"/>
</dbReference>
<reference evidence="10" key="1">
    <citation type="submission" date="2017-09" db="EMBL/GenBank/DDBJ databases">
        <title>Depth-based differentiation of microbial function through sediment-hosted aquifers and enrichment of novel symbionts in the deep terrestrial subsurface.</title>
        <authorList>
            <person name="Probst A.J."/>
            <person name="Ladd B."/>
            <person name="Jarett J.K."/>
            <person name="Geller-Mcgrath D.E."/>
            <person name="Sieber C.M.K."/>
            <person name="Emerson J.B."/>
            <person name="Anantharaman K."/>
            <person name="Thomas B.C."/>
            <person name="Malmstrom R."/>
            <person name="Stieglmeier M."/>
            <person name="Klingl A."/>
            <person name="Woyke T."/>
            <person name="Ryan C.M."/>
            <person name="Banfield J.F."/>
        </authorList>
    </citation>
    <scope>NUCLEOTIDE SEQUENCE [LARGE SCALE GENOMIC DNA]</scope>
</reference>
<keyword evidence="6 8" id="KW-0694">RNA-binding</keyword>
<dbReference type="AlphaFoldDB" id="A0A2M8ET96"/>
<dbReference type="CDD" id="cd01433">
    <property type="entry name" value="Ribosomal_L16_L10e"/>
    <property type="match status" value="1"/>
</dbReference>
<dbReference type="SUPFAM" id="SSF54686">
    <property type="entry name" value="Ribosomal protein L16p/L10e"/>
    <property type="match status" value="1"/>
</dbReference>
<dbReference type="PANTHER" id="PTHR12220">
    <property type="entry name" value="50S/60S RIBOSOMAL PROTEIN L16"/>
    <property type="match status" value="1"/>
</dbReference>
<evidence type="ECO:0000256" key="3">
    <source>
        <dbReference type="ARBA" id="ARBA00022980"/>
    </source>
</evidence>
<gene>
    <name evidence="6" type="primary">rplP</name>
    <name evidence="9" type="ORF">CO054_00750</name>
</gene>
<comment type="caution">
    <text evidence="9">The sequence shown here is derived from an EMBL/GenBank/DDBJ whole genome shotgun (WGS) entry which is preliminary data.</text>
</comment>
<organism evidence="9 10">
    <name type="scientific">Candidatus Shapirobacteria bacterium CG_4_9_14_0_2_um_filter_39_11</name>
    <dbReference type="NCBI Taxonomy" id="1974478"/>
    <lineage>
        <taxon>Bacteria</taxon>
        <taxon>Candidatus Shapironibacteriota</taxon>
    </lineage>
</organism>
<dbReference type="Gene3D" id="3.90.1170.10">
    <property type="entry name" value="Ribosomal protein L10e/L16"/>
    <property type="match status" value="1"/>
</dbReference>
<evidence type="ECO:0000313" key="10">
    <source>
        <dbReference type="Proteomes" id="UP000229816"/>
    </source>
</evidence>
<dbReference type="GO" id="GO:1990904">
    <property type="term" value="C:ribonucleoprotein complex"/>
    <property type="evidence" value="ECO:0007669"/>
    <property type="project" value="UniProtKB-KW"/>
</dbReference>
<dbReference type="InterPro" id="IPR020798">
    <property type="entry name" value="Ribosomal_uL16_CS"/>
</dbReference>
<dbReference type="Pfam" id="PF00252">
    <property type="entry name" value="Ribosomal_L16"/>
    <property type="match status" value="1"/>
</dbReference>
<dbReference type="GO" id="GO:0000049">
    <property type="term" value="F:tRNA binding"/>
    <property type="evidence" value="ECO:0007669"/>
    <property type="project" value="UniProtKB-KW"/>
</dbReference>
<dbReference type="PRINTS" id="PR00060">
    <property type="entry name" value="RIBOSOMALL16"/>
</dbReference>
<dbReference type="InterPro" id="IPR047873">
    <property type="entry name" value="Ribosomal_uL16"/>
</dbReference>
<proteinExistence type="inferred from homology"/>
<dbReference type="FunFam" id="3.90.1170.10:FF:000001">
    <property type="entry name" value="50S ribosomal protein L16"/>
    <property type="match status" value="1"/>
</dbReference>
<evidence type="ECO:0000313" key="9">
    <source>
        <dbReference type="EMBL" id="PJC28345.1"/>
    </source>
</evidence>